<proteinExistence type="predicted"/>
<reference evidence="9 10" key="1">
    <citation type="submission" date="2019-08" db="EMBL/GenBank/DDBJ databases">
        <authorList>
            <person name="Wang G."/>
            <person name="Xu Z."/>
        </authorList>
    </citation>
    <scope>NUCLEOTIDE SEQUENCE [LARGE SCALE GENOMIC DNA]</scope>
    <source>
        <strain evidence="9 10">ZX</strain>
    </source>
</reference>
<dbReference type="InterPro" id="IPR000326">
    <property type="entry name" value="PAP2/HPO"/>
</dbReference>
<feature type="compositionally biased region" description="Basic and acidic residues" evidence="7">
    <location>
        <begin position="14"/>
        <end position="31"/>
    </location>
</feature>
<dbReference type="SUPFAM" id="SSF48317">
    <property type="entry name" value="Acid phosphatase/Vanadium-dependent haloperoxidase"/>
    <property type="match status" value="1"/>
</dbReference>
<dbReference type="Pfam" id="PF01569">
    <property type="entry name" value="PAP2"/>
    <property type="match status" value="1"/>
</dbReference>
<feature type="region of interest" description="Disordered" evidence="7">
    <location>
        <begin position="1"/>
        <end position="31"/>
    </location>
</feature>
<keyword evidence="4" id="KW-0378">Hydrolase</keyword>
<evidence type="ECO:0000256" key="7">
    <source>
        <dbReference type="SAM" id="MobiDB-lite"/>
    </source>
</evidence>
<name>A0A5D9C2B5_9SPHN</name>
<dbReference type="SMART" id="SM00014">
    <property type="entry name" value="acidPPc"/>
    <property type="match status" value="1"/>
</dbReference>
<gene>
    <name evidence="9" type="ORF">FYJ91_12270</name>
</gene>
<evidence type="ECO:0000256" key="6">
    <source>
        <dbReference type="ARBA" id="ARBA00023136"/>
    </source>
</evidence>
<evidence type="ECO:0000313" key="10">
    <source>
        <dbReference type="Proteomes" id="UP000322077"/>
    </source>
</evidence>
<comment type="subcellular location">
    <subcellularLocation>
        <location evidence="1">Cell membrane</location>
        <topology evidence="1">Multi-pass membrane protein</topology>
    </subcellularLocation>
</comment>
<keyword evidence="10" id="KW-1185">Reference proteome</keyword>
<dbReference type="GO" id="GO:0016787">
    <property type="term" value="F:hydrolase activity"/>
    <property type="evidence" value="ECO:0007669"/>
    <property type="project" value="UniProtKB-KW"/>
</dbReference>
<accession>A0A5D9C2B5</accession>
<feature type="compositionally biased region" description="Basic residues" evidence="7">
    <location>
        <begin position="1"/>
        <end position="13"/>
    </location>
</feature>
<dbReference type="PANTHER" id="PTHR14969:SF62">
    <property type="entry name" value="DECAPRENYLPHOSPHORYL-5-PHOSPHORIBOSE PHOSPHATASE RV3807C-RELATED"/>
    <property type="match status" value="1"/>
</dbReference>
<evidence type="ECO:0000256" key="5">
    <source>
        <dbReference type="ARBA" id="ARBA00022989"/>
    </source>
</evidence>
<dbReference type="InterPro" id="IPR036938">
    <property type="entry name" value="PAP2/HPO_sf"/>
</dbReference>
<keyword evidence="2" id="KW-1003">Cell membrane</keyword>
<dbReference type="Proteomes" id="UP000322077">
    <property type="component" value="Unassembled WGS sequence"/>
</dbReference>
<evidence type="ECO:0000256" key="1">
    <source>
        <dbReference type="ARBA" id="ARBA00004651"/>
    </source>
</evidence>
<dbReference type="PANTHER" id="PTHR14969">
    <property type="entry name" value="SPHINGOSINE-1-PHOSPHATE PHOSPHOHYDROLASE"/>
    <property type="match status" value="1"/>
</dbReference>
<sequence length="267" mass="28115">MTSTRTKAKRGKRKVETADRHVARATGGKRDSSVVKAIGQVSELADQPPLIALSAATIAVGLLLRRGRVVRVGARMLASHWLATQAKSLVKQHVDRTRPFVMLGGETYHARKGHSPAKRENSFPSGHTAGAVAVARAVARDYPASAQVGYAAATAAGAIQLPRGAHYLSDVVVGAAIGWLAEAAVRLILPPAPAAGERGSGSRRDATISAVEPLERGEPARDRAPALDAGLVAGERKVADPCRDEQGGLRAIQAFDRERLDEPLFIG</sequence>
<dbReference type="Gene3D" id="1.20.144.10">
    <property type="entry name" value="Phosphatidic acid phosphatase type 2/haloperoxidase"/>
    <property type="match status" value="1"/>
</dbReference>
<dbReference type="EMBL" id="VTOU01000003">
    <property type="protein sequence ID" value="TZG25766.1"/>
    <property type="molecule type" value="Genomic_DNA"/>
</dbReference>
<comment type="caution">
    <text evidence="9">The sequence shown here is derived from an EMBL/GenBank/DDBJ whole genome shotgun (WGS) entry which is preliminary data.</text>
</comment>
<evidence type="ECO:0000259" key="8">
    <source>
        <dbReference type="SMART" id="SM00014"/>
    </source>
</evidence>
<evidence type="ECO:0000256" key="4">
    <source>
        <dbReference type="ARBA" id="ARBA00022801"/>
    </source>
</evidence>
<dbReference type="AlphaFoldDB" id="A0A5D9C2B5"/>
<evidence type="ECO:0000256" key="2">
    <source>
        <dbReference type="ARBA" id="ARBA00022475"/>
    </source>
</evidence>
<keyword evidence="6" id="KW-0472">Membrane</keyword>
<keyword evidence="3" id="KW-0812">Transmembrane</keyword>
<evidence type="ECO:0000256" key="3">
    <source>
        <dbReference type="ARBA" id="ARBA00022692"/>
    </source>
</evidence>
<feature type="domain" description="Phosphatidic acid phosphatase type 2/haloperoxidase" evidence="8">
    <location>
        <begin position="69"/>
        <end position="186"/>
    </location>
</feature>
<dbReference type="CDD" id="cd01610">
    <property type="entry name" value="PAP2_like"/>
    <property type="match status" value="1"/>
</dbReference>
<protein>
    <submittedName>
        <fullName evidence="9">Phosphatase PAP2 family protein</fullName>
    </submittedName>
</protein>
<evidence type="ECO:0000313" key="9">
    <source>
        <dbReference type="EMBL" id="TZG25766.1"/>
    </source>
</evidence>
<dbReference type="GO" id="GO:0005886">
    <property type="term" value="C:plasma membrane"/>
    <property type="evidence" value="ECO:0007669"/>
    <property type="project" value="UniProtKB-SubCell"/>
</dbReference>
<feature type="region of interest" description="Disordered" evidence="7">
    <location>
        <begin position="192"/>
        <end position="221"/>
    </location>
</feature>
<keyword evidence="5" id="KW-1133">Transmembrane helix</keyword>
<organism evidence="9 10">
    <name type="scientific">Sphingomonas montanisoli</name>
    <dbReference type="NCBI Taxonomy" id="2606412"/>
    <lineage>
        <taxon>Bacteria</taxon>
        <taxon>Pseudomonadati</taxon>
        <taxon>Pseudomonadota</taxon>
        <taxon>Alphaproteobacteria</taxon>
        <taxon>Sphingomonadales</taxon>
        <taxon>Sphingomonadaceae</taxon>
        <taxon>Sphingomonas</taxon>
    </lineage>
</organism>